<feature type="compositionally biased region" description="Basic and acidic residues" evidence="1">
    <location>
        <begin position="304"/>
        <end position="314"/>
    </location>
</feature>
<evidence type="ECO:0000313" key="3">
    <source>
        <dbReference type="Proteomes" id="UP001458880"/>
    </source>
</evidence>
<protein>
    <submittedName>
        <fullName evidence="2">Uncharacterized protein</fullName>
    </submittedName>
</protein>
<feature type="compositionally biased region" description="Polar residues" evidence="1">
    <location>
        <begin position="258"/>
        <end position="268"/>
    </location>
</feature>
<feature type="compositionally biased region" description="Low complexity" evidence="1">
    <location>
        <begin position="292"/>
        <end position="303"/>
    </location>
</feature>
<feature type="compositionally biased region" description="Polar residues" evidence="1">
    <location>
        <begin position="38"/>
        <end position="53"/>
    </location>
</feature>
<sequence length="401" mass="44865">MESLSDLAIKIGKINRFEDVKGRYDASGDDVKAKSLGESKTPTAKSLGESKTPTVSKILDSTKKTYDDGVSSGELSQPVKLDNAISHGTVTKPKRVQHYSKLMDSFSVAINNKFGVLADVSMDVDEIPMQPEPQPSTSGVSENLKEQAPENLQPQKRQKPPPICFILRVGKSYQEFCAKLDAISREYYIQFASDKTFGSSRFILTRLKRKTHAYIMKGLSEDAEPEDIKQELLELDIKNGKKQHFPPLPPKEARVASSHRTQSQPEESQQTDRESCISEDSDDSNEYDPSSRRSSSSRRGMSRGVRDARLRGRDSLSFSQPQQGLSSNRRSNPWVSFAGTENKDQSDLNEIVTTMNEINAIVDLKKLSLNLKKLLQVIKKCSTPFEYAMAIHDFNMNHNAP</sequence>
<feature type="region of interest" description="Disordered" evidence="1">
    <location>
        <begin position="126"/>
        <end position="158"/>
    </location>
</feature>
<gene>
    <name evidence="2" type="ORF">QE152_g26269</name>
</gene>
<organism evidence="2 3">
    <name type="scientific">Popillia japonica</name>
    <name type="common">Japanese beetle</name>
    <dbReference type="NCBI Taxonomy" id="7064"/>
    <lineage>
        <taxon>Eukaryota</taxon>
        <taxon>Metazoa</taxon>
        <taxon>Ecdysozoa</taxon>
        <taxon>Arthropoda</taxon>
        <taxon>Hexapoda</taxon>
        <taxon>Insecta</taxon>
        <taxon>Pterygota</taxon>
        <taxon>Neoptera</taxon>
        <taxon>Endopterygota</taxon>
        <taxon>Coleoptera</taxon>
        <taxon>Polyphaga</taxon>
        <taxon>Scarabaeiformia</taxon>
        <taxon>Scarabaeidae</taxon>
        <taxon>Rutelinae</taxon>
        <taxon>Popillia</taxon>
    </lineage>
</organism>
<name>A0AAW1JZ73_POPJA</name>
<dbReference type="Proteomes" id="UP001458880">
    <property type="component" value="Unassembled WGS sequence"/>
</dbReference>
<comment type="caution">
    <text evidence="2">The sequence shown here is derived from an EMBL/GenBank/DDBJ whole genome shotgun (WGS) entry which is preliminary data.</text>
</comment>
<feature type="compositionally biased region" description="Basic and acidic residues" evidence="1">
    <location>
        <begin position="25"/>
        <end position="37"/>
    </location>
</feature>
<feature type="region of interest" description="Disordered" evidence="1">
    <location>
        <begin position="239"/>
        <end position="341"/>
    </location>
</feature>
<reference evidence="2 3" key="1">
    <citation type="journal article" date="2024" name="BMC Genomics">
        <title>De novo assembly and annotation of Popillia japonica's genome with initial clues to its potential as an invasive pest.</title>
        <authorList>
            <person name="Cucini C."/>
            <person name="Boschi S."/>
            <person name="Funari R."/>
            <person name="Cardaioli E."/>
            <person name="Iannotti N."/>
            <person name="Marturano G."/>
            <person name="Paoli F."/>
            <person name="Bruttini M."/>
            <person name="Carapelli A."/>
            <person name="Frati F."/>
            <person name="Nardi F."/>
        </authorList>
    </citation>
    <scope>NUCLEOTIDE SEQUENCE [LARGE SCALE GENOMIC DNA]</scope>
    <source>
        <strain evidence="2">DMR45628</strain>
    </source>
</reference>
<proteinExistence type="predicted"/>
<evidence type="ECO:0000313" key="2">
    <source>
        <dbReference type="EMBL" id="KAK9709989.1"/>
    </source>
</evidence>
<feature type="compositionally biased region" description="Polar residues" evidence="1">
    <location>
        <begin position="316"/>
        <end position="334"/>
    </location>
</feature>
<dbReference type="AlphaFoldDB" id="A0AAW1JZ73"/>
<evidence type="ECO:0000256" key="1">
    <source>
        <dbReference type="SAM" id="MobiDB-lite"/>
    </source>
</evidence>
<dbReference type="EMBL" id="JASPKY010000299">
    <property type="protein sequence ID" value="KAK9709989.1"/>
    <property type="molecule type" value="Genomic_DNA"/>
</dbReference>
<accession>A0AAW1JZ73</accession>
<keyword evidence="3" id="KW-1185">Reference proteome</keyword>
<feature type="compositionally biased region" description="Acidic residues" evidence="1">
    <location>
        <begin position="277"/>
        <end position="286"/>
    </location>
</feature>
<feature type="region of interest" description="Disordered" evidence="1">
    <location>
        <begin position="25"/>
        <end position="53"/>
    </location>
</feature>